<dbReference type="InterPro" id="IPR006194">
    <property type="entry name" value="Gly-tRNA-synth_heterodimer"/>
</dbReference>
<proteinExistence type="inferred from homology"/>
<dbReference type="GO" id="GO:0006426">
    <property type="term" value="P:glycyl-tRNA aminoacylation"/>
    <property type="evidence" value="ECO:0007669"/>
    <property type="project" value="UniProtKB-UniRule"/>
</dbReference>
<evidence type="ECO:0000256" key="4">
    <source>
        <dbReference type="ARBA" id="ARBA00022598"/>
    </source>
</evidence>
<dbReference type="RefSeq" id="WP_121923242.1">
    <property type="nucleotide sequence ID" value="NZ_REFO01000012.1"/>
</dbReference>
<dbReference type="InterPro" id="IPR008909">
    <property type="entry name" value="DALR_anticod-bd"/>
</dbReference>
<dbReference type="EMBL" id="REFO01000012">
    <property type="protein sequence ID" value="RMA96108.1"/>
    <property type="molecule type" value="Genomic_DNA"/>
</dbReference>
<feature type="coiled-coil region" evidence="11">
    <location>
        <begin position="622"/>
        <end position="649"/>
    </location>
</feature>
<gene>
    <name evidence="10" type="primary">glyS</name>
    <name evidence="13" type="ORF">CLV39_1120</name>
</gene>
<dbReference type="OrthoDB" id="9775440at2"/>
<dbReference type="NCBIfam" id="TIGR00211">
    <property type="entry name" value="glyS"/>
    <property type="match status" value="1"/>
</dbReference>
<comment type="subcellular location">
    <subcellularLocation>
        <location evidence="1 10">Cytoplasm</location>
    </subcellularLocation>
</comment>
<dbReference type="GO" id="GO:0006420">
    <property type="term" value="P:arginyl-tRNA aminoacylation"/>
    <property type="evidence" value="ECO:0007669"/>
    <property type="project" value="InterPro"/>
</dbReference>
<dbReference type="Pfam" id="PF05746">
    <property type="entry name" value="DALR_1"/>
    <property type="match status" value="1"/>
</dbReference>
<evidence type="ECO:0000256" key="9">
    <source>
        <dbReference type="ARBA" id="ARBA00047937"/>
    </source>
</evidence>
<evidence type="ECO:0000256" key="11">
    <source>
        <dbReference type="SAM" id="Coils"/>
    </source>
</evidence>
<dbReference type="InterPro" id="IPR015944">
    <property type="entry name" value="Gly-tRNA-synth_bsu"/>
</dbReference>
<evidence type="ECO:0000313" key="14">
    <source>
        <dbReference type="Proteomes" id="UP000280842"/>
    </source>
</evidence>
<feature type="domain" description="DALR anticodon binding" evidence="12">
    <location>
        <begin position="612"/>
        <end position="702"/>
    </location>
</feature>
<dbReference type="PRINTS" id="PR01045">
    <property type="entry name" value="TRNASYNTHGB"/>
</dbReference>
<evidence type="ECO:0000256" key="8">
    <source>
        <dbReference type="ARBA" id="ARBA00023146"/>
    </source>
</evidence>
<evidence type="ECO:0000256" key="1">
    <source>
        <dbReference type="ARBA" id="ARBA00004496"/>
    </source>
</evidence>
<dbReference type="AlphaFoldDB" id="A0A3M0BMQ7"/>
<keyword evidence="11" id="KW-0175">Coiled coil</keyword>
<dbReference type="SUPFAM" id="SSF109604">
    <property type="entry name" value="HD-domain/PDEase-like"/>
    <property type="match status" value="1"/>
</dbReference>
<organism evidence="13 14">
    <name type="scientific">Hydrogenothermus marinus</name>
    <dbReference type="NCBI Taxonomy" id="133270"/>
    <lineage>
        <taxon>Bacteria</taxon>
        <taxon>Pseudomonadati</taxon>
        <taxon>Aquificota</taxon>
        <taxon>Aquificia</taxon>
        <taxon>Aquificales</taxon>
        <taxon>Hydrogenothermaceae</taxon>
        <taxon>Hydrogenothermus</taxon>
    </lineage>
</organism>
<comment type="subunit">
    <text evidence="10">Tetramer of two alpha and two beta subunits.</text>
</comment>
<evidence type="ECO:0000256" key="10">
    <source>
        <dbReference type="HAMAP-Rule" id="MF_00255"/>
    </source>
</evidence>
<sequence>MKYLLEIGTEELPPKAINIAREFLKEKLNEIFLNFFEYISPENIEEFATPRRLAFLIKNLKEKEDSEKQVLIGPPAKVAIDNEGKFTKAALAFASKNNIPIEDLKIIENEKGKYIGAEIIKEGKNIREVIKKEIPEIISKIPFPKTMKWDNSNFRFSRPVRWVVSLLEKEIVEFEIGNIKADRYTYLHRFMTKPVGRGEKKEIQEAGVYEEITKMGFIIGKYEERKKAIQTQAEGFANSLEATCILDEELLDEVVNLTEFPVGILGDFSPEYLILPKEVIITVCKSHQRYFNFEKDGKLIPKFLAFSNTAVKDRDIVKKGYEKVLKARLEDALFFYEEDLKHNLEEFYPKLEGIQFHQKLGSVLDKVKRNGNIATLIAKNIDFKETKDLERANKLSKCDLLTEMVKEFDELQGIMGMHYALKQGEKEEIAKAIYEHYLPISSEDDLPQTNLGTILALADKLDTVISFISIGEKPKATADPFAVRRAAIGIVRILVEKQIDINLETLLNEIEKEAKKKYILAFAGINKNWEVEFEKNIKPEILDFIVGRFIAYMKDKGFSTDIINAVVSTGDFNLYRNYLKIKAIQEFKESPDFNEVMTVFKRVGRIIPENFQEKFDKSFLEQQEEKDLYEKYEEIKNEFEEEIKQKDYKNALATLLKLKPYIDKFFDNVMVMVKDSQKKNNRLSLLKKIDNMFKKIADFTKITT</sequence>
<dbReference type="EC" id="6.1.1.14" evidence="10"/>
<dbReference type="GO" id="GO:0005524">
    <property type="term" value="F:ATP binding"/>
    <property type="evidence" value="ECO:0007669"/>
    <property type="project" value="UniProtKB-UniRule"/>
</dbReference>
<dbReference type="PROSITE" id="PS50861">
    <property type="entry name" value="AA_TRNA_LIGASE_II_GLYAB"/>
    <property type="match status" value="1"/>
</dbReference>
<evidence type="ECO:0000259" key="12">
    <source>
        <dbReference type="Pfam" id="PF05746"/>
    </source>
</evidence>
<dbReference type="Proteomes" id="UP000280842">
    <property type="component" value="Unassembled WGS sequence"/>
</dbReference>
<reference evidence="13 14" key="1">
    <citation type="submission" date="2018-10" db="EMBL/GenBank/DDBJ databases">
        <title>Genomic Encyclopedia of Archaeal and Bacterial Type Strains, Phase II (KMG-II): from individual species to whole genera.</title>
        <authorList>
            <person name="Goeker M."/>
        </authorList>
    </citation>
    <scope>NUCLEOTIDE SEQUENCE [LARGE SCALE GENOMIC DNA]</scope>
    <source>
        <strain evidence="13 14">VM1</strain>
    </source>
</reference>
<keyword evidence="8 10" id="KW-0030">Aminoacyl-tRNA synthetase</keyword>
<accession>A0A3M0BMQ7</accession>
<evidence type="ECO:0000256" key="5">
    <source>
        <dbReference type="ARBA" id="ARBA00022741"/>
    </source>
</evidence>
<evidence type="ECO:0000256" key="3">
    <source>
        <dbReference type="ARBA" id="ARBA00022490"/>
    </source>
</evidence>
<evidence type="ECO:0000256" key="2">
    <source>
        <dbReference type="ARBA" id="ARBA00008226"/>
    </source>
</evidence>
<name>A0A3M0BMQ7_9AQUI</name>
<dbReference type="PANTHER" id="PTHR30075:SF2">
    <property type="entry name" value="GLYCINE--TRNA LIGASE, CHLOROPLASTIC_MITOCHONDRIAL 2"/>
    <property type="match status" value="1"/>
</dbReference>
<protein>
    <recommendedName>
        <fullName evidence="10">Glycine--tRNA ligase beta subunit</fullName>
        <ecNumber evidence="10">6.1.1.14</ecNumber>
    </recommendedName>
    <alternativeName>
        <fullName evidence="10">Glycyl-tRNA synthetase beta subunit</fullName>
        <shortName evidence="10">GlyRS</shortName>
    </alternativeName>
</protein>
<evidence type="ECO:0000256" key="7">
    <source>
        <dbReference type="ARBA" id="ARBA00022917"/>
    </source>
</evidence>
<keyword evidence="14" id="KW-1185">Reference proteome</keyword>
<keyword evidence="6 10" id="KW-0067">ATP-binding</keyword>
<evidence type="ECO:0000256" key="6">
    <source>
        <dbReference type="ARBA" id="ARBA00022840"/>
    </source>
</evidence>
<dbReference type="PANTHER" id="PTHR30075">
    <property type="entry name" value="GLYCYL-TRNA SYNTHETASE"/>
    <property type="match status" value="1"/>
</dbReference>
<dbReference type="GO" id="GO:0004820">
    <property type="term" value="F:glycine-tRNA ligase activity"/>
    <property type="evidence" value="ECO:0007669"/>
    <property type="project" value="UniProtKB-UniRule"/>
</dbReference>
<keyword evidence="7 10" id="KW-0648">Protein biosynthesis</keyword>
<dbReference type="GO" id="GO:0004814">
    <property type="term" value="F:arginine-tRNA ligase activity"/>
    <property type="evidence" value="ECO:0007669"/>
    <property type="project" value="InterPro"/>
</dbReference>
<keyword evidence="5 10" id="KW-0547">Nucleotide-binding</keyword>
<dbReference type="HAMAP" id="MF_00255">
    <property type="entry name" value="Gly_tRNA_synth_beta"/>
    <property type="match status" value="1"/>
</dbReference>
<comment type="caution">
    <text evidence="13">The sequence shown here is derived from an EMBL/GenBank/DDBJ whole genome shotgun (WGS) entry which is preliminary data.</text>
</comment>
<dbReference type="GO" id="GO:0005829">
    <property type="term" value="C:cytosol"/>
    <property type="evidence" value="ECO:0007669"/>
    <property type="project" value="TreeGrafter"/>
</dbReference>
<evidence type="ECO:0000313" key="13">
    <source>
        <dbReference type="EMBL" id="RMA96108.1"/>
    </source>
</evidence>
<keyword evidence="3 10" id="KW-0963">Cytoplasm</keyword>
<comment type="catalytic activity">
    <reaction evidence="9 10">
        <text>tRNA(Gly) + glycine + ATP = glycyl-tRNA(Gly) + AMP + diphosphate</text>
        <dbReference type="Rhea" id="RHEA:16013"/>
        <dbReference type="Rhea" id="RHEA-COMP:9664"/>
        <dbReference type="Rhea" id="RHEA-COMP:9683"/>
        <dbReference type="ChEBI" id="CHEBI:30616"/>
        <dbReference type="ChEBI" id="CHEBI:33019"/>
        <dbReference type="ChEBI" id="CHEBI:57305"/>
        <dbReference type="ChEBI" id="CHEBI:78442"/>
        <dbReference type="ChEBI" id="CHEBI:78522"/>
        <dbReference type="ChEBI" id="CHEBI:456215"/>
        <dbReference type="EC" id="6.1.1.14"/>
    </reaction>
</comment>
<comment type="similarity">
    <text evidence="2 10">Belongs to the class-II aminoacyl-tRNA synthetase family.</text>
</comment>
<dbReference type="Pfam" id="PF02092">
    <property type="entry name" value="tRNA_synt_2f"/>
    <property type="match status" value="1"/>
</dbReference>
<keyword evidence="4 10" id="KW-0436">Ligase</keyword>